<accession>A0ABS9BPR0</accession>
<dbReference type="RefSeq" id="WP_234860178.1">
    <property type="nucleotide sequence ID" value="NZ_JAKEVZ010000002.1"/>
</dbReference>
<dbReference type="Proteomes" id="UP001201449">
    <property type="component" value="Unassembled WGS sequence"/>
</dbReference>
<gene>
    <name evidence="1" type="ORF">L0U89_03075</name>
</gene>
<reference evidence="1 2" key="1">
    <citation type="submission" date="2022-01" db="EMBL/GenBank/DDBJ databases">
        <title>Mariniradius saccharolyticus sp. nov., isolated from sediment of a river.</title>
        <authorList>
            <person name="Liu H."/>
        </authorList>
    </citation>
    <scope>NUCLEOTIDE SEQUENCE [LARGE SCALE GENOMIC DNA]</scope>
    <source>
        <strain evidence="1 2">RY-2</strain>
    </source>
</reference>
<organism evidence="1 2">
    <name type="scientific">Mariniradius sediminis</name>
    <dbReference type="NCBI Taxonomy" id="2909237"/>
    <lineage>
        <taxon>Bacteria</taxon>
        <taxon>Pseudomonadati</taxon>
        <taxon>Bacteroidota</taxon>
        <taxon>Cytophagia</taxon>
        <taxon>Cytophagales</taxon>
        <taxon>Cyclobacteriaceae</taxon>
        <taxon>Mariniradius</taxon>
    </lineage>
</organism>
<protein>
    <submittedName>
        <fullName evidence="1">Uncharacterized protein</fullName>
    </submittedName>
</protein>
<proteinExistence type="predicted"/>
<dbReference type="EMBL" id="JAKEVZ010000002">
    <property type="protein sequence ID" value="MCF1750039.1"/>
    <property type="molecule type" value="Genomic_DNA"/>
</dbReference>
<keyword evidence="2" id="KW-1185">Reference proteome</keyword>
<evidence type="ECO:0000313" key="1">
    <source>
        <dbReference type="EMBL" id="MCF1750039.1"/>
    </source>
</evidence>
<evidence type="ECO:0000313" key="2">
    <source>
        <dbReference type="Proteomes" id="UP001201449"/>
    </source>
</evidence>
<sequence length="157" mass="17641">MEIKEIVAEIKKSGRVCILEGSGQILELIAPNAWNKEQDAKDGVFLLFEIFQIRTIAEPFSEISLDIVEFATKPTIYHSPASKMLPAGPVQDGLVRFALIKKDFWNKLLFAYSQALILQFPKGKKAMFETKEYFPLLSAGTKEMFLDGEGLVKILKA</sequence>
<name>A0ABS9BPR0_9BACT</name>
<comment type="caution">
    <text evidence="1">The sequence shown here is derived from an EMBL/GenBank/DDBJ whole genome shotgun (WGS) entry which is preliminary data.</text>
</comment>